<dbReference type="InterPro" id="IPR002659">
    <property type="entry name" value="Glyco_trans_31"/>
</dbReference>
<evidence type="ECO:0000256" key="9">
    <source>
        <dbReference type="ARBA" id="ARBA00023136"/>
    </source>
</evidence>
<dbReference type="Pfam" id="PF01762">
    <property type="entry name" value="Galactosyl_T"/>
    <property type="match status" value="1"/>
</dbReference>
<protein>
    <recommendedName>
        <fullName evidence="11">Hexosyltransferase</fullName>
        <ecNumber evidence="11">2.4.1.-</ecNumber>
    </recommendedName>
</protein>
<keyword evidence="8 11" id="KW-0333">Golgi apparatus</keyword>
<evidence type="ECO:0000313" key="13">
    <source>
        <dbReference type="Proteomes" id="UP000678393"/>
    </source>
</evidence>
<evidence type="ECO:0000256" key="5">
    <source>
        <dbReference type="ARBA" id="ARBA00022692"/>
    </source>
</evidence>
<evidence type="ECO:0000256" key="4">
    <source>
        <dbReference type="ARBA" id="ARBA00022679"/>
    </source>
</evidence>
<keyword evidence="3 11" id="KW-0328">Glycosyltransferase</keyword>
<dbReference type="PANTHER" id="PTHR11214">
    <property type="entry name" value="BETA-1,3-N-ACETYLGLUCOSAMINYLTRANSFERASE"/>
    <property type="match status" value="1"/>
</dbReference>
<dbReference type="EMBL" id="CAJHNH020003163">
    <property type="protein sequence ID" value="CAG5128680.1"/>
    <property type="molecule type" value="Genomic_DNA"/>
</dbReference>
<keyword evidence="6" id="KW-0735">Signal-anchor</keyword>
<dbReference type="GO" id="GO:0006493">
    <property type="term" value="P:protein O-linked glycosylation"/>
    <property type="evidence" value="ECO:0007669"/>
    <property type="project" value="TreeGrafter"/>
</dbReference>
<organism evidence="12 13">
    <name type="scientific">Candidula unifasciata</name>
    <dbReference type="NCBI Taxonomy" id="100452"/>
    <lineage>
        <taxon>Eukaryota</taxon>
        <taxon>Metazoa</taxon>
        <taxon>Spiralia</taxon>
        <taxon>Lophotrochozoa</taxon>
        <taxon>Mollusca</taxon>
        <taxon>Gastropoda</taxon>
        <taxon>Heterobranchia</taxon>
        <taxon>Euthyneura</taxon>
        <taxon>Panpulmonata</taxon>
        <taxon>Eupulmonata</taxon>
        <taxon>Stylommatophora</taxon>
        <taxon>Helicina</taxon>
        <taxon>Helicoidea</taxon>
        <taxon>Geomitridae</taxon>
        <taxon>Candidula</taxon>
    </lineage>
</organism>
<dbReference type="Gene3D" id="3.90.550.50">
    <property type="match status" value="1"/>
</dbReference>
<comment type="similarity">
    <text evidence="2 11">Belongs to the glycosyltransferase 31 family.</text>
</comment>
<sequence length="350" mass="39788">MKIALGAVFVLGNVVLYMKSIHFITGFLLPHTAMLSANFTKDNFTHHSSLDKMFYQSSSVITTKMPFLREPVVNPHDFKYLIQPNVTCANEDVTLVMCVPIAYNNYEGRSVIRKTWGSYAYNMSNKARLVFFIGNLPPESDKSAAFTQRNISAESLQYGDILQEDYVDSYRNFSIKSVSILKWVNLFCSTTKFVLKVDDDMYVNIPFLVNVLNEYSSDKSRPKAYVIGSLQVNAHPRRDSNSKWYIPTSIFPGNTYPNYTTGPAYAMTGIAASLLYEASLRVPIFWLEDIYITGLCAKTASVQLYDSGYFTFEKRAVSGCSFKSNISGHRYTHQEKLQIHKELYDPNLKC</sequence>
<keyword evidence="9" id="KW-0472">Membrane</keyword>
<dbReference type="FunFam" id="3.90.550.50:FF:000001">
    <property type="entry name" value="Hexosyltransferase"/>
    <property type="match status" value="1"/>
</dbReference>
<keyword evidence="5" id="KW-0812">Transmembrane</keyword>
<evidence type="ECO:0000256" key="11">
    <source>
        <dbReference type="RuleBase" id="RU363063"/>
    </source>
</evidence>
<comment type="caution">
    <text evidence="12">The sequence shown here is derived from an EMBL/GenBank/DDBJ whole genome shotgun (WGS) entry which is preliminary data.</text>
</comment>
<evidence type="ECO:0000256" key="8">
    <source>
        <dbReference type="ARBA" id="ARBA00023034"/>
    </source>
</evidence>
<dbReference type="GO" id="GO:0016758">
    <property type="term" value="F:hexosyltransferase activity"/>
    <property type="evidence" value="ECO:0007669"/>
    <property type="project" value="InterPro"/>
</dbReference>
<evidence type="ECO:0000256" key="2">
    <source>
        <dbReference type="ARBA" id="ARBA00008661"/>
    </source>
</evidence>
<dbReference type="Proteomes" id="UP000678393">
    <property type="component" value="Unassembled WGS sequence"/>
</dbReference>
<keyword evidence="10" id="KW-0325">Glycoprotein</keyword>
<accession>A0A8S3ZLT5</accession>
<dbReference type="EC" id="2.4.1.-" evidence="11"/>
<comment type="subcellular location">
    <subcellularLocation>
        <location evidence="1 11">Golgi apparatus membrane</location>
        <topology evidence="1 11">Single-pass type II membrane protein</topology>
    </subcellularLocation>
</comment>
<evidence type="ECO:0000313" key="12">
    <source>
        <dbReference type="EMBL" id="CAG5128680.1"/>
    </source>
</evidence>
<name>A0A8S3ZLT5_9EUPU</name>
<dbReference type="AlphaFoldDB" id="A0A8S3ZLT5"/>
<proteinExistence type="inferred from homology"/>
<evidence type="ECO:0000256" key="7">
    <source>
        <dbReference type="ARBA" id="ARBA00022989"/>
    </source>
</evidence>
<evidence type="ECO:0000256" key="10">
    <source>
        <dbReference type="ARBA" id="ARBA00023180"/>
    </source>
</evidence>
<keyword evidence="7" id="KW-1133">Transmembrane helix</keyword>
<dbReference type="OrthoDB" id="5512589at2759"/>
<evidence type="ECO:0000256" key="1">
    <source>
        <dbReference type="ARBA" id="ARBA00004323"/>
    </source>
</evidence>
<dbReference type="GO" id="GO:0000139">
    <property type="term" value="C:Golgi membrane"/>
    <property type="evidence" value="ECO:0007669"/>
    <property type="project" value="UniProtKB-SubCell"/>
</dbReference>
<keyword evidence="13" id="KW-1185">Reference proteome</keyword>
<reference evidence="12" key="1">
    <citation type="submission" date="2021-04" db="EMBL/GenBank/DDBJ databases">
        <authorList>
            <consortium name="Molecular Ecology Group"/>
        </authorList>
    </citation>
    <scope>NUCLEOTIDE SEQUENCE</scope>
</reference>
<keyword evidence="4" id="KW-0808">Transferase</keyword>
<evidence type="ECO:0000256" key="6">
    <source>
        <dbReference type="ARBA" id="ARBA00022968"/>
    </source>
</evidence>
<evidence type="ECO:0000256" key="3">
    <source>
        <dbReference type="ARBA" id="ARBA00022676"/>
    </source>
</evidence>
<dbReference type="PANTHER" id="PTHR11214:SF314">
    <property type="entry name" value="HEXOSYLTRANSFERASE"/>
    <property type="match status" value="1"/>
</dbReference>
<gene>
    <name evidence="12" type="ORF">CUNI_LOCUS14238</name>
</gene>